<gene>
    <name evidence="2" type="primary">RE1_2018</name>
    <name evidence="2" type="ORF">CK203_025072</name>
</gene>
<dbReference type="PANTHER" id="PTHR47481">
    <property type="match status" value="1"/>
</dbReference>
<evidence type="ECO:0000256" key="1">
    <source>
        <dbReference type="SAM" id="MobiDB-lite"/>
    </source>
</evidence>
<proteinExistence type="predicted"/>
<protein>
    <submittedName>
        <fullName evidence="2">Retrovirus-related Pol polyprotein from transposon RE1</fullName>
    </submittedName>
</protein>
<dbReference type="Proteomes" id="UP000288805">
    <property type="component" value="Unassembled WGS sequence"/>
</dbReference>
<sequence>MATSSSDSFPIAINATQQITARLTPTNFPSWHAQFESLLLGYNLFGYVDGTHTCPPLPTSTDAVATTAHHLWFRQDKLILSAILTSVSPAVIPLIATSQTSYQAWTKLTKLYASRSRTRVMQLKEDLTLMQRGNPSITEYLHSDQIFVTLLPPIRARESSLSFEELHDLLLGHEAYLRRLDSTAQSLVVTANTTQRRDSRSSKNQSSSTYQQSKNDSRSKSRQLKQYKYPPRFQIYNFTLEYDGTDEVIIGDGSGLPIAHSGSLTLSFPNRKFQVEDTLCVPTINKNLISVHHFTKQNNVILEFHPTYFLVKDRRTGKILLQGPCENGVYPLPSSPAATPIAFVHERTSVAGWH</sequence>
<name>A0A438JEX0_VITVI</name>
<evidence type="ECO:0000313" key="2">
    <source>
        <dbReference type="EMBL" id="RVX07490.1"/>
    </source>
</evidence>
<dbReference type="PANTHER" id="PTHR47481:SF9">
    <property type="entry name" value="RETROTRANSPOSON GAG DOMAIN-CONTAINING PROTEIN"/>
    <property type="match status" value="1"/>
</dbReference>
<dbReference type="EMBL" id="QGNW01000045">
    <property type="protein sequence ID" value="RVX07490.1"/>
    <property type="molecule type" value="Genomic_DNA"/>
</dbReference>
<comment type="caution">
    <text evidence="2">The sequence shown here is derived from an EMBL/GenBank/DDBJ whole genome shotgun (WGS) entry which is preliminary data.</text>
</comment>
<reference evidence="2 3" key="1">
    <citation type="journal article" date="2018" name="PLoS Genet.">
        <title>Population sequencing reveals clonal diversity and ancestral inbreeding in the grapevine cultivar Chardonnay.</title>
        <authorList>
            <person name="Roach M.J."/>
            <person name="Johnson D.L."/>
            <person name="Bohlmann J."/>
            <person name="van Vuuren H.J."/>
            <person name="Jones S.J."/>
            <person name="Pretorius I.S."/>
            <person name="Schmidt S.A."/>
            <person name="Borneman A.R."/>
        </authorList>
    </citation>
    <scope>NUCLEOTIDE SEQUENCE [LARGE SCALE GENOMIC DNA]</scope>
    <source>
        <strain evidence="3">cv. Chardonnay</strain>
        <tissue evidence="2">Leaf</tissue>
    </source>
</reference>
<feature type="region of interest" description="Disordered" evidence="1">
    <location>
        <begin position="191"/>
        <end position="223"/>
    </location>
</feature>
<organism evidence="2 3">
    <name type="scientific">Vitis vinifera</name>
    <name type="common">Grape</name>
    <dbReference type="NCBI Taxonomy" id="29760"/>
    <lineage>
        <taxon>Eukaryota</taxon>
        <taxon>Viridiplantae</taxon>
        <taxon>Streptophyta</taxon>
        <taxon>Embryophyta</taxon>
        <taxon>Tracheophyta</taxon>
        <taxon>Spermatophyta</taxon>
        <taxon>Magnoliopsida</taxon>
        <taxon>eudicotyledons</taxon>
        <taxon>Gunneridae</taxon>
        <taxon>Pentapetalae</taxon>
        <taxon>rosids</taxon>
        <taxon>Vitales</taxon>
        <taxon>Vitaceae</taxon>
        <taxon>Viteae</taxon>
        <taxon>Vitis</taxon>
    </lineage>
</organism>
<evidence type="ECO:0000313" key="3">
    <source>
        <dbReference type="Proteomes" id="UP000288805"/>
    </source>
</evidence>
<dbReference type="AlphaFoldDB" id="A0A438JEX0"/>
<feature type="compositionally biased region" description="Low complexity" evidence="1">
    <location>
        <begin position="202"/>
        <end position="213"/>
    </location>
</feature>
<dbReference type="Pfam" id="PF14223">
    <property type="entry name" value="Retrotran_gag_2"/>
    <property type="match status" value="1"/>
</dbReference>
<accession>A0A438JEX0</accession>